<dbReference type="InterPro" id="IPR044543">
    <property type="entry name" value="YHJQ-like"/>
</dbReference>
<dbReference type="PANTHER" id="PTHR37310:SF1">
    <property type="entry name" value="CYTOPLASMIC PROTEIN"/>
    <property type="match status" value="1"/>
</dbReference>
<evidence type="ECO:0008006" key="2">
    <source>
        <dbReference type="Google" id="ProtNLM"/>
    </source>
</evidence>
<accession>A0A5Q5BKI9</accession>
<dbReference type="Gene3D" id="1.20.1270.360">
    <property type="match status" value="1"/>
</dbReference>
<organism evidence="1">
    <name type="scientific">Mycobacterium sp. (strain MCS)</name>
    <dbReference type="NCBI Taxonomy" id="164756"/>
    <lineage>
        <taxon>Bacteria</taxon>
        <taxon>Bacillati</taxon>
        <taxon>Actinomycetota</taxon>
        <taxon>Actinomycetes</taxon>
        <taxon>Mycobacteriales</taxon>
        <taxon>Mycobacteriaceae</taxon>
        <taxon>Mycobacterium</taxon>
    </lineage>
</organism>
<sequence>MNTASAMLQSNPKDVGRFDRAELAACIELLTECSHACNACADACLSEESVADLTKCIRTDLDCADVCDATRGVLARHTGNDDTLTMAMLAACVTACRSCADECSRHADHHEHCRVCADVCRRCEVSCRGLADAPG</sequence>
<dbReference type="PANTHER" id="PTHR37310">
    <property type="entry name" value="CYTOPLASMIC PROTEIN-RELATED"/>
    <property type="match status" value="1"/>
</dbReference>
<proteinExistence type="predicted"/>
<protein>
    <recommendedName>
        <fullName evidence="2">Four-helix bundle copper-binding protein</fullName>
    </recommendedName>
</protein>
<gene>
    <name evidence="1" type="ordered locus">Mmcs_2651</name>
</gene>
<dbReference type="Pfam" id="PF03860">
    <property type="entry name" value="Csp"/>
    <property type="match status" value="1"/>
</dbReference>
<dbReference type="AlphaFoldDB" id="A0A5Q5BKI9"/>
<dbReference type="CDD" id="cd08026">
    <property type="entry name" value="DUF326"/>
    <property type="match status" value="1"/>
</dbReference>
<reference evidence="1" key="1">
    <citation type="submission" date="2006-06" db="EMBL/GenBank/DDBJ databases">
        <title>Complete sequence of chromosome of Mycobacterium sp. MCS.</title>
        <authorList>
            <consortium name="US DOE Joint Genome Institute"/>
            <person name="Copeland A."/>
            <person name="Lucas S."/>
            <person name="Lapidus A."/>
            <person name="Barry K."/>
            <person name="Detter J.C."/>
            <person name="Glavina del Rio T."/>
            <person name="Hammon N."/>
            <person name="Israni S."/>
            <person name="Dalin E."/>
            <person name="Tice H."/>
            <person name="Pitluck S."/>
            <person name="Martinez M."/>
            <person name="Schmutz J."/>
            <person name="Larimer F."/>
            <person name="Land M."/>
            <person name="Hauser L."/>
            <person name="Kyrpides N."/>
            <person name="Kim E."/>
            <person name="Miller C.D."/>
            <person name="Hughes J.E."/>
            <person name="Anderson A.J."/>
            <person name="Sims R.C."/>
            <person name="Richardson P."/>
        </authorList>
    </citation>
    <scope>NUCLEOTIDE SEQUENCE [LARGE SCALE GENOMIC DNA]</scope>
    <source>
        <strain evidence="1">MCS</strain>
    </source>
</reference>
<dbReference type="InterPro" id="IPR005560">
    <property type="entry name" value="Csp_YhjQ"/>
</dbReference>
<dbReference type="KEGG" id="mmc:Mmcs_2651"/>
<name>A0A5Q5BKI9_MYCSS</name>
<evidence type="ECO:0000313" key="1">
    <source>
        <dbReference type="EMBL" id="ABG08759.1"/>
    </source>
</evidence>
<dbReference type="EMBL" id="CP000384">
    <property type="protein sequence ID" value="ABG08759.1"/>
    <property type="molecule type" value="Genomic_DNA"/>
</dbReference>